<evidence type="ECO:0000256" key="2">
    <source>
        <dbReference type="ARBA" id="ARBA00022670"/>
    </source>
</evidence>
<dbReference type="Pfam" id="PF07998">
    <property type="entry name" value="Peptidase_M54"/>
    <property type="match status" value="1"/>
</dbReference>
<evidence type="ECO:0000256" key="3">
    <source>
        <dbReference type="ARBA" id="ARBA00022723"/>
    </source>
</evidence>
<keyword evidence="5" id="KW-0862">Zinc</keyword>
<evidence type="ECO:0000313" key="9">
    <source>
        <dbReference type="Proteomes" id="UP000756346"/>
    </source>
</evidence>
<dbReference type="InterPro" id="IPR012962">
    <property type="entry name" value="Pept_M54_archaemetzincn"/>
</dbReference>
<dbReference type="SUPFAM" id="SSF55486">
    <property type="entry name" value="Metalloproteases ('zincins'), catalytic domain"/>
    <property type="match status" value="1"/>
</dbReference>
<dbReference type="GO" id="GO:0008237">
    <property type="term" value="F:metallopeptidase activity"/>
    <property type="evidence" value="ECO:0007669"/>
    <property type="project" value="UniProtKB-KW"/>
</dbReference>
<dbReference type="InterPro" id="IPR024079">
    <property type="entry name" value="MetalloPept_cat_dom_sf"/>
</dbReference>
<name>A0A9P8Y2N2_9PEZI</name>
<evidence type="ECO:0008006" key="10">
    <source>
        <dbReference type="Google" id="ProtNLM"/>
    </source>
</evidence>
<evidence type="ECO:0000313" key="8">
    <source>
        <dbReference type="EMBL" id="KAH7027991.1"/>
    </source>
</evidence>
<dbReference type="OrthoDB" id="2365600at2759"/>
<feature type="region of interest" description="Disordered" evidence="7">
    <location>
        <begin position="319"/>
        <end position="341"/>
    </location>
</feature>
<evidence type="ECO:0000256" key="5">
    <source>
        <dbReference type="ARBA" id="ARBA00022833"/>
    </source>
</evidence>
<feature type="compositionally biased region" description="Basic residues" evidence="7">
    <location>
        <begin position="467"/>
        <end position="481"/>
    </location>
</feature>
<evidence type="ECO:0000256" key="1">
    <source>
        <dbReference type="ARBA" id="ARBA00001947"/>
    </source>
</evidence>
<sequence>MPKQPRACQHTTLQLEPSACAARVGFTPTAATELLAAAELSGETHHDGVVGTAEAVVKELSAFFPAPLILPGDELAYEPTEEGQSCHEWLHETERNQPMAKRGTLYVASVPRIDPEVKHVETWTRPGAAAARKTPPGDASLLQPPQAEDIIDFLSAFYHGVPVKPFPQQLRFVAWDGETDREDVRNGMSYIGLATTRDNNCTRIRARTSPDGEVFPKQLNLEDILDAGIEMLPGDAYALLLLVDHDLYESDEDDFCCGRAYGGSRVCVVQTARYHPALDAHAGIDAAHMWPTSHCKTYLDKLCRAEGISVASGGGRGSAAAAAAGGSSSSSSSSKPPLRAAVDAAVQAAQGSLTGKTSTVATTSGSGTPAAGAVSQADQEAMGRPSPAQRQRQQQQQGLWLSRLARTTAHELGHCFGMDHCVYYACLMQSTASMAEDVRQPPYLCPVCLNKVAHAVAGELLPGTRGGKMRKMQQPQKKKAATTRGGSRDVLRAAEAPETTDYLIQRYAAIADFCGKWAPHVGMFAGYRAWALARIDSLQGGSSRRSPEGPEGRQVIIILDD</sequence>
<evidence type="ECO:0000256" key="4">
    <source>
        <dbReference type="ARBA" id="ARBA00022801"/>
    </source>
</evidence>
<organism evidence="8 9">
    <name type="scientific">Microdochium trichocladiopsis</name>
    <dbReference type="NCBI Taxonomy" id="1682393"/>
    <lineage>
        <taxon>Eukaryota</taxon>
        <taxon>Fungi</taxon>
        <taxon>Dikarya</taxon>
        <taxon>Ascomycota</taxon>
        <taxon>Pezizomycotina</taxon>
        <taxon>Sordariomycetes</taxon>
        <taxon>Xylariomycetidae</taxon>
        <taxon>Xylariales</taxon>
        <taxon>Microdochiaceae</taxon>
        <taxon>Microdochium</taxon>
    </lineage>
</organism>
<keyword evidence="3" id="KW-0479">Metal-binding</keyword>
<protein>
    <recommendedName>
        <fullName evidence="10">Archaemetzincin-2</fullName>
    </recommendedName>
</protein>
<dbReference type="PANTHER" id="PTHR15910">
    <property type="entry name" value="ARCHAEMETZINCIN"/>
    <property type="match status" value="1"/>
</dbReference>
<dbReference type="Proteomes" id="UP000756346">
    <property type="component" value="Unassembled WGS sequence"/>
</dbReference>
<evidence type="ECO:0000256" key="6">
    <source>
        <dbReference type="ARBA" id="ARBA00023049"/>
    </source>
</evidence>
<proteinExistence type="predicted"/>
<keyword evidence="9" id="KW-1185">Reference proteome</keyword>
<reference evidence="8" key="1">
    <citation type="journal article" date="2021" name="Nat. Commun.">
        <title>Genetic determinants of endophytism in the Arabidopsis root mycobiome.</title>
        <authorList>
            <person name="Mesny F."/>
            <person name="Miyauchi S."/>
            <person name="Thiergart T."/>
            <person name="Pickel B."/>
            <person name="Atanasova L."/>
            <person name="Karlsson M."/>
            <person name="Huettel B."/>
            <person name="Barry K.W."/>
            <person name="Haridas S."/>
            <person name="Chen C."/>
            <person name="Bauer D."/>
            <person name="Andreopoulos W."/>
            <person name="Pangilinan J."/>
            <person name="LaButti K."/>
            <person name="Riley R."/>
            <person name="Lipzen A."/>
            <person name="Clum A."/>
            <person name="Drula E."/>
            <person name="Henrissat B."/>
            <person name="Kohler A."/>
            <person name="Grigoriev I.V."/>
            <person name="Martin F.M."/>
            <person name="Hacquard S."/>
        </authorList>
    </citation>
    <scope>NUCLEOTIDE SEQUENCE</scope>
    <source>
        <strain evidence="8">MPI-CAGE-CH-0230</strain>
    </source>
</reference>
<feature type="region of interest" description="Disordered" evidence="7">
    <location>
        <begin position="353"/>
        <end position="397"/>
    </location>
</feature>
<accession>A0A9P8Y2N2</accession>
<dbReference type="EMBL" id="JAGTJQ010000007">
    <property type="protein sequence ID" value="KAH7027991.1"/>
    <property type="molecule type" value="Genomic_DNA"/>
</dbReference>
<dbReference type="GeneID" id="70177986"/>
<keyword evidence="2" id="KW-0645">Protease</keyword>
<dbReference type="PANTHER" id="PTHR15910:SF1">
    <property type="entry name" value="ARCHAEMETZINCIN-2"/>
    <property type="match status" value="1"/>
</dbReference>
<gene>
    <name evidence="8" type="ORF">B0I36DRAFT_146072</name>
</gene>
<dbReference type="Gene3D" id="3.40.390.10">
    <property type="entry name" value="Collagenase (Catalytic Domain)"/>
    <property type="match status" value="2"/>
</dbReference>
<feature type="region of interest" description="Disordered" evidence="7">
    <location>
        <begin position="463"/>
        <end position="488"/>
    </location>
</feature>
<comment type="cofactor">
    <cofactor evidence="1">
        <name>Zn(2+)</name>
        <dbReference type="ChEBI" id="CHEBI:29105"/>
    </cofactor>
</comment>
<dbReference type="RefSeq" id="XP_046010790.1">
    <property type="nucleotide sequence ID" value="XM_046148440.1"/>
</dbReference>
<keyword evidence="6" id="KW-0482">Metalloprotease</keyword>
<dbReference type="CDD" id="cd11375">
    <property type="entry name" value="Peptidase_M54"/>
    <property type="match status" value="1"/>
</dbReference>
<dbReference type="AlphaFoldDB" id="A0A9P8Y2N2"/>
<evidence type="ECO:0000256" key="7">
    <source>
        <dbReference type="SAM" id="MobiDB-lite"/>
    </source>
</evidence>
<dbReference type="GO" id="GO:0046872">
    <property type="term" value="F:metal ion binding"/>
    <property type="evidence" value="ECO:0007669"/>
    <property type="project" value="UniProtKB-KW"/>
</dbReference>
<feature type="compositionally biased region" description="Low complexity" evidence="7">
    <location>
        <begin position="353"/>
        <end position="375"/>
    </location>
</feature>
<keyword evidence="4" id="KW-0378">Hydrolase</keyword>
<comment type="caution">
    <text evidence="8">The sequence shown here is derived from an EMBL/GenBank/DDBJ whole genome shotgun (WGS) entry which is preliminary data.</text>
</comment>
<dbReference type="GO" id="GO:0006508">
    <property type="term" value="P:proteolysis"/>
    <property type="evidence" value="ECO:0007669"/>
    <property type="project" value="UniProtKB-KW"/>
</dbReference>